<dbReference type="PANTHER" id="PTHR46565:SF20">
    <property type="entry name" value="COLD SHOCK DOMAIN-CONTAINING PROTEIN 4"/>
    <property type="match status" value="1"/>
</dbReference>
<evidence type="ECO:0000313" key="10">
    <source>
        <dbReference type="EMBL" id="GLK52776.1"/>
    </source>
</evidence>
<evidence type="ECO:0000256" key="6">
    <source>
        <dbReference type="ARBA" id="ARBA00023163"/>
    </source>
</evidence>
<accession>A0A9W6IPI8</accession>
<name>A0A9W6IPI8_9PROT</name>
<dbReference type="PROSITE" id="PS51857">
    <property type="entry name" value="CSD_2"/>
    <property type="match status" value="1"/>
</dbReference>
<comment type="subcellular location">
    <subcellularLocation>
        <location evidence="1 7">Cytoplasm</location>
    </subcellularLocation>
</comment>
<evidence type="ECO:0000259" key="9">
    <source>
        <dbReference type="PROSITE" id="PS51857"/>
    </source>
</evidence>
<dbReference type="Pfam" id="PF00313">
    <property type="entry name" value="CSD"/>
    <property type="match status" value="1"/>
</dbReference>
<dbReference type="InterPro" id="IPR019844">
    <property type="entry name" value="CSD_CS"/>
</dbReference>
<dbReference type="GO" id="GO:0005829">
    <property type="term" value="C:cytosol"/>
    <property type="evidence" value="ECO:0007669"/>
    <property type="project" value="UniProtKB-ARBA"/>
</dbReference>
<keyword evidence="4" id="KW-0238">DNA-binding</keyword>
<feature type="domain" description="CSD" evidence="9">
    <location>
        <begin position="1"/>
        <end position="68"/>
    </location>
</feature>
<dbReference type="InterPro" id="IPR012156">
    <property type="entry name" value="Cold_shock_CspA"/>
</dbReference>
<evidence type="ECO:0000313" key="11">
    <source>
        <dbReference type="Proteomes" id="UP001143486"/>
    </source>
</evidence>
<dbReference type="InterPro" id="IPR002059">
    <property type="entry name" value="CSP_DNA-bd"/>
</dbReference>
<dbReference type="Proteomes" id="UP001143486">
    <property type="component" value="Unassembled WGS sequence"/>
</dbReference>
<dbReference type="GO" id="GO:0003677">
    <property type="term" value="F:DNA binding"/>
    <property type="evidence" value="ECO:0007669"/>
    <property type="project" value="UniProtKB-KW"/>
</dbReference>
<evidence type="ECO:0000256" key="1">
    <source>
        <dbReference type="ARBA" id="ARBA00004496"/>
    </source>
</evidence>
<comment type="caution">
    <text evidence="10">The sequence shown here is derived from an EMBL/GenBank/DDBJ whole genome shotgun (WGS) entry which is preliminary data.</text>
</comment>
<dbReference type="PROSITE" id="PS00352">
    <property type="entry name" value="CSD_1"/>
    <property type="match status" value="1"/>
</dbReference>
<gene>
    <name evidence="10" type="ORF">GCM10017621_22840</name>
</gene>
<dbReference type="InterPro" id="IPR012340">
    <property type="entry name" value="NA-bd_OB-fold"/>
</dbReference>
<dbReference type="SUPFAM" id="SSF50249">
    <property type="entry name" value="Nucleic acid-binding proteins"/>
    <property type="match status" value="1"/>
</dbReference>
<keyword evidence="3" id="KW-0805">Transcription regulation</keyword>
<dbReference type="RefSeq" id="WP_271187138.1">
    <property type="nucleotide sequence ID" value="NZ_BSFE01000006.1"/>
</dbReference>
<dbReference type="Gene3D" id="2.40.50.140">
    <property type="entry name" value="Nucleic acid-binding proteins"/>
    <property type="match status" value="1"/>
</dbReference>
<feature type="region of interest" description="Disordered" evidence="8">
    <location>
        <begin position="45"/>
        <end position="70"/>
    </location>
</feature>
<dbReference type="EMBL" id="BSFE01000006">
    <property type="protein sequence ID" value="GLK52776.1"/>
    <property type="molecule type" value="Genomic_DNA"/>
</dbReference>
<evidence type="ECO:0000256" key="7">
    <source>
        <dbReference type="RuleBase" id="RU000408"/>
    </source>
</evidence>
<evidence type="ECO:0000256" key="4">
    <source>
        <dbReference type="ARBA" id="ARBA00023125"/>
    </source>
</evidence>
<dbReference type="SMART" id="SM00357">
    <property type="entry name" value="CSP"/>
    <property type="match status" value="1"/>
</dbReference>
<organism evidence="10 11">
    <name type="scientific">Maricaulis virginensis</name>
    <dbReference type="NCBI Taxonomy" id="144022"/>
    <lineage>
        <taxon>Bacteria</taxon>
        <taxon>Pseudomonadati</taxon>
        <taxon>Pseudomonadota</taxon>
        <taxon>Alphaproteobacteria</taxon>
        <taxon>Maricaulales</taxon>
        <taxon>Maricaulaceae</taxon>
        <taxon>Maricaulis</taxon>
    </lineage>
</organism>
<keyword evidence="5" id="KW-0010">Activator</keyword>
<keyword evidence="11" id="KW-1185">Reference proteome</keyword>
<proteinExistence type="predicted"/>
<dbReference type="InterPro" id="IPR011129">
    <property type="entry name" value="CSD"/>
</dbReference>
<dbReference type="CDD" id="cd04458">
    <property type="entry name" value="CSP_CDS"/>
    <property type="match status" value="1"/>
</dbReference>
<dbReference type="PIRSF" id="PIRSF002599">
    <property type="entry name" value="Cold_shock_A"/>
    <property type="match status" value="1"/>
</dbReference>
<reference evidence="10" key="1">
    <citation type="journal article" date="2014" name="Int. J. Syst. Evol. Microbiol.">
        <title>Complete genome sequence of Corynebacterium casei LMG S-19264T (=DSM 44701T), isolated from a smear-ripened cheese.</title>
        <authorList>
            <consortium name="US DOE Joint Genome Institute (JGI-PGF)"/>
            <person name="Walter F."/>
            <person name="Albersmeier A."/>
            <person name="Kalinowski J."/>
            <person name="Ruckert C."/>
        </authorList>
    </citation>
    <scope>NUCLEOTIDE SEQUENCE</scope>
    <source>
        <strain evidence="10">VKM B-1513</strain>
    </source>
</reference>
<dbReference type="PANTHER" id="PTHR46565">
    <property type="entry name" value="COLD SHOCK DOMAIN PROTEIN 2"/>
    <property type="match status" value="1"/>
</dbReference>
<evidence type="ECO:0000256" key="3">
    <source>
        <dbReference type="ARBA" id="ARBA00023015"/>
    </source>
</evidence>
<evidence type="ECO:0000256" key="5">
    <source>
        <dbReference type="ARBA" id="ARBA00023159"/>
    </source>
</evidence>
<evidence type="ECO:0000256" key="2">
    <source>
        <dbReference type="ARBA" id="ARBA00022490"/>
    </source>
</evidence>
<reference evidence="10" key="2">
    <citation type="submission" date="2023-01" db="EMBL/GenBank/DDBJ databases">
        <authorList>
            <person name="Sun Q."/>
            <person name="Evtushenko L."/>
        </authorList>
    </citation>
    <scope>NUCLEOTIDE SEQUENCE</scope>
    <source>
        <strain evidence="10">VKM B-1513</strain>
    </source>
</reference>
<evidence type="ECO:0000256" key="8">
    <source>
        <dbReference type="SAM" id="MobiDB-lite"/>
    </source>
</evidence>
<keyword evidence="6" id="KW-0804">Transcription</keyword>
<dbReference type="AlphaFoldDB" id="A0A9W6IPI8"/>
<sequence>MATGTVKFFNQSKGFGFITPDEGGNDVFVHISAVQASGLPGLNDGQKVSFETEPDRRGKGPKAINLQYAD</sequence>
<dbReference type="PRINTS" id="PR00050">
    <property type="entry name" value="COLDSHOCK"/>
</dbReference>
<keyword evidence="2" id="KW-0963">Cytoplasm</keyword>
<protein>
    <submittedName>
        <fullName evidence="10">Cold-shock protein</fullName>
    </submittedName>
</protein>